<dbReference type="PANTHER" id="PTHR11803:SF58">
    <property type="entry name" value="PROTEIN HMF1-RELATED"/>
    <property type="match status" value="1"/>
</dbReference>
<dbReference type="CDD" id="cd00448">
    <property type="entry name" value="YjgF_YER057c_UK114_family"/>
    <property type="match status" value="1"/>
</dbReference>
<dbReference type="EMBL" id="BOPG01000045">
    <property type="protein sequence ID" value="GIJ59158.1"/>
    <property type="molecule type" value="Genomic_DNA"/>
</dbReference>
<dbReference type="InterPro" id="IPR035959">
    <property type="entry name" value="RutC-like_sf"/>
</dbReference>
<proteinExistence type="inferred from homology"/>
<dbReference type="AlphaFoldDB" id="A0A8J4E2R3"/>
<evidence type="ECO:0000256" key="1">
    <source>
        <dbReference type="ARBA" id="ARBA00010552"/>
    </source>
</evidence>
<evidence type="ECO:0000313" key="2">
    <source>
        <dbReference type="EMBL" id="GIJ59158.1"/>
    </source>
</evidence>
<keyword evidence="3" id="KW-1185">Reference proteome</keyword>
<dbReference type="GO" id="GO:0019239">
    <property type="term" value="F:deaminase activity"/>
    <property type="evidence" value="ECO:0007669"/>
    <property type="project" value="TreeGrafter"/>
</dbReference>
<dbReference type="GO" id="GO:0005829">
    <property type="term" value="C:cytosol"/>
    <property type="evidence" value="ECO:0007669"/>
    <property type="project" value="TreeGrafter"/>
</dbReference>
<comment type="caution">
    <text evidence="2">The sequence shown here is derived from an EMBL/GenBank/DDBJ whole genome shotgun (WGS) entry which is preliminary data.</text>
</comment>
<sequence length="135" mass="13849">MPVELINPEGLPTPGNYAQIGLATGTRTAYISGQVARDADDNTVGTGDLAAQVEQALTNLNIAVTAVGGTFADIAKVTVYVVDWTPDKMDAINAGALRAAERLGIDPVRPATLVGVPALAEPDLLVEIEAVAVLA</sequence>
<dbReference type="SUPFAM" id="SSF55298">
    <property type="entry name" value="YjgF-like"/>
    <property type="match status" value="1"/>
</dbReference>
<dbReference type="Proteomes" id="UP000612585">
    <property type="component" value="Unassembled WGS sequence"/>
</dbReference>
<accession>A0A8J4E2R3</accession>
<protein>
    <submittedName>
        <fullName evidence="2">Enamine deaminase RidA</fullName>
    </submittedName>
</protein>
<reference evidence="2" key="1">
    <citation type="submission" date="2021-01" db="EMBL/GenBank/DDBJ databases">
        <title>Whole genome shotgun sequence of Virgisporangium aurantiacum NBRC 16421.</title>
        <authorList>
            <person name="Komaki H."/>
            <person name="Tamura T."/>
        </authorList>
    </citation>
    <scope>NUCLEOTIDE SEQUENCE</scope>
    <source>
        <strain evidence="2">NBRC 16421</strain>
    </source>
</reference>
<name>A0A8J4E2R3_9ACTN</name>
<dbReference type="Pfam" id="PF01042">
    <property type="entry name" value="Ribonuc_L-PSP"/>
    <property type="match status" value="1"/>
</dbReference>
<dbReference type="PANTHER" id="PTHR11803">
    <property type="entry name" value="2-IMINOBUTANOATE/2-IMINOPROPANOATE DEAMINASE RIDA"/>
    <property type="match status" value="1"/>
</dbReference>
<dbReference type="Gene3D" id="3.30.1330.40">
    <property type="entry name" value="RutC-like"/>
    <property type="match status" value="1"/>
</dbReference>
<comment type="similarity">
    <text evidence="1">Belongs to the RutC family.</text>
</comment>
<dbReference type="InterPro" id="IPR006175">
    <property type="entry name" value="YjgF/YER057c/UK114"/>
</dbReference>
<gene>
    <name evidence="2" type="ORF">Vau01_066740</name>
</gene>
<dbReference type="RefSeq" id="WP_204000931.1">
    <property type="nucleotide sequence ID" value="NZ_BOPG01000045.1"/>
</dbReference>
<evidence type="ECO:0000313" key="3">
    <source>
        <dbReference type="Proteomes" id="UP000612585"/>
    </source>
</evidence>
<organism evidence="2 3">
    <name type="scientific">Virgisporangium aurantiacum</name>
    <dbReference type="NCBI Taxonomy" id="175570"/>
    <lineage>
        <taxon>Bacteria</taxon>
        <taxon>Bacillati</taxon>
        <taxon>Actinomycetota</taxon>
        <taxon>Actinomycetes</taxon>
        <taxon>Micromonosporales</taxon>
        <taxon>Micromonosporaceae</taxon>
        <taxon>Virgisporangium</taxon>
    </lineage>
</organism>